<organism evidence="2 3">
    <name type="scientific">Streptomyces goshikiensis</name>
    <dbReference type="NCBI Taxonomy" id="1942"/>
    <lineage>
        <taxon>Bacteria</taxon>
        <taxon>Bacillati</taxon>
        <taxon>Actinomycetota</taxon>
        <taxon>Actinomycetes</taxon>
        <taxon>Kitasatosporales</taxon>
        <taxon>Streptomycetaceae</taxon>
        <taxon>Streptomyces</taxon>
    </lineage>
</organism>
<keyword evidence="3" id="KW-1185">Reference proteome</keyword>
<evidence type="ECO:0000256" key="1">
    <source>
        <dbReference type="SAM" id="MobiDB-lite"/>
    </source>
</evidence>
<evidence type="ECO:0008006" key="4">
    <source>
        <dbReference type="Google" id="ProtNLM"/>
    </source>
</evidence>
<name>A0ABZ1RLJ3_9ACTN</name>
<evidence type="ECO:0000313" key="2">
    <source>
        <dbReference type="EMBL" id="WUO47015.1"/>
    </source>
</evidence>
<dbReference type="GeneID" id="91411157"/>
<dbReference type="Proteomes" id="UP001432075">
    <property type="component" value="Chromosome"/>
</dbReference>
<dbReference type="RefSeq" id="WP_037792050.1">
    <property type="nucleotide sequence ID" value="NZ_BMVE01000001.1"/>
</dbReference>
<evidence type="ECO:0000313" key="3">
    <source>
        <dbReference type="Proteomes" id="UP001432075"/>
    </source>
</evidence>
<proteinExistence type="predicted"/>
<protein>
    <recommendedName>
        <fullName evidence="4">Secreted protein</fullName>
    </recommendedName>
</protein>
<feature type="compositionally biased region" description="Low complexity" evidence="1">
    <location>
        <begin position="36"/>
        <end position="66"/>
    </location>
</feature>
<reference evidence="2" key="1">
    <citation type="submission" date="2022-10" db="EMBL/GenBank/DDBJ databases">
        <title>The complete genomes of actinobacterial strains from the NBC collection.</title>
        <authorList>
            <person name="Joergensen T.S."/>
            <person name="Alvarez Arevalo M."/>
            <person name="Sterndorff E.B."/>
            <person name="Faurdal D."/>
            <person name="Vuksanovic O."/>
            <person name="Mourched A.-S."/>
            <person name="Charusanti P."/>
            <person name="Shaw S."/>
            <person name="Blin K."/>
            <person name="Weber T."/>
        </authorList>
    </citation>
    <scope>NUCLEOTIDE SEQUENCE</scope>
    <source>
        <strain evidence="2">NBC_00283</strain>
    </source>
</reference>
<gene>
    <name evidence="2" type="ORF">OHU17_14810</name>
</gene>
<sequence>MARSSSGIVAGLTVAALAAVGFLGYQASATAPALPPKAAGQAPSPAASPSGAAPAKQDPAKPAALPENSGTGTRVVYSLSQKRVWLVGEGGAPKSFAVMPSTVHPKPGTYTVKVGARSGAVTGSDGVPIEHVVRFATAEGVAVGFSARVDGSMPEPDPNKKTGGIRMSRLDGDAMWAFATIDSKVVVVP</sequence>
<accession>A0ABZ1RLJ3</accession>
<feature type="region of interest" description="Disordered" evidence="1">
    <location>
        <begin position="33"/>
        <end position="71"/>
    </location>
</feature>
<dbReference type="EMBL" id="CP108057">
    <property type="protein sequence ID" value="WUO47015.1"/>
    <property type="molecule type" value="Genomic_DNA"/>
</dbReference>